<evidence type="ECO:0000313" key="5">
    <source>
        <dbReference type="EMBL" id="OAM90955.1"/>
    </source>
</evidence>
<dbReference type="EMBL" id="LRRQ01000043">
    <property type="protein sequence ID" value="OAM90955.1"/>
    <property type="molecule type" value="Genomic_DNA"/>
</dbReference>
<feature type="domain" description="Sulfatase N-terminal" evidence="4">
    <location>
        <begin position="55"/>
        <end position="347"/>
    </location>
</feature>
<dbReference type="SUPFAM" id="SSF53649">
    <property type="entry name" value="Alkaline phosphatase-like"/>
    <property type="match status" value="1"/>
</dbReference>
<dbReference type="InterPro" id="IPR017850">
    <property type="entry name" value="Alkaline_phosphatase_core_sf"/>
</dbReference>
<feature type="modified residue" description="3-oxoalanine (Ser)" evidence="3">
    <location>
        <position position="102"/>
    </location>
</feature>
<dbReference type="STRING" id="1184151.AW736_05505"/>
<evidence type="ECO:0000256" key="2">
    <source>
        <dbReference type="ARBA" id="ARBA00022801"/>
    </source>
</evidence>
<dbReference type="Proteomes" id="UP000078486">
    <property type="component" value="Unassembled WGS sequence"/>
</dbReference>
<evidence type="ECO:0000256" key="1">
    <source>
        <dbReference type="ARBA" id="ARBA00008779"/>
    </source>
</evidence>
<dbReference type="CDD" id="cd16027">
    <property type="entry name" value="SGSH"/>
    <property type="match status" value="1"/>
</dbReference>
<keyword evidence="6" id="KW-1185">Reference proteome</keyword>
<dbReference type="Gene3D" id="3.40.720.10">
    <property type="entry name" value="Alkaline Phosphatase, subunit A"/>
    <property type="match status" value="1"/>
</dbReference>
<evidence type="ECO:0000313" key="6">
    <source>
        <dbReference type="Proteomes" id="UP000078486"/>
    </source>
</evidence>
<dbReference type="InterPro" id="IPR000917">
    <property type="entry name" value="Sulfatase_N"/>
</dbReference>
<protein>
    <recommendedName>
        <fullName evidence="4">Sulfatase N-terminal domain-containing protein</fullName>
    </recommendedName>
</protein>
<keyword evidence="2" id="KW-0378">Hydrolase</keyword>
<comment type="caution">
    <text evidence="5">The sequence shown here is derived from an EMBL/GenBank/DDBJ whole genome shotgun (WGS) entry which is preliminary data.</text>
</comment>
<comment type="similarity">
    <text evidence="1">Belongs to the sulfatase family.</text>
</comment>
<sequence>MDKFFIMNRRDFIKTGLTSGALAATGGGNLLAENTGSPPASPVAKPFIKPMPSRPNILYIILEDIGPQLECHGEPLVRTPSIDALAASGIRFSNTFCTAPVSSASRSALMTGCYQIATGCHNHRTWPWDKKPLPAPARHICDWFREAGYFTCNIQPSPKERKDRTLPRTAFRGARGNGKLDLNFSVSGPTPGDPFDGIDWTERAPGQPFFAHITIIETHTGTGWVTARQQPKTELVNPNKLKLPPYFPDHKIARDEYANYLDAIHLGDGYVGQLLARLEKDGLANNTIVIFSSDHGALFRGKQFLYDNGIRIPLIIRFPDGRGAATVDDRLVSGVDLAPTMLGLAGIVLPPGATHGRDLFDSAQPPRDHVFAGRDRMDETVDRMRAVRTARFKYIKNYLPGCPYMQYNAYKETNYPTWNLVGQMAREGTLAPEAALFAAPRKPIEELYDIEADPHEVRNLASDPAHADTLKKLRVLVDDWVRDTNDRGAIMEDPVNTYRGYRGHLPEDTPAKKPDYSK</sequence>
<gene>
    <name evidence="5" type="ORF">AW736_05505</name>
</gene>
<dbReference type="AlphaFoldDB" id="A0A178INZ7"/>
<evidence type="ECO:0000259" key="4">
    <source>
        <dbReference type="Pfam" id="PF00884"/>
    </source>
</evidence>
<dbReference type="Pfam" id="PF00884">
    <property type="entry name" value="Sulfatase"/>
    <property type="match status" value="1"/>
</dbReference>
<organism evidence="5 6">
    <name type="scientific">Termitidicoccus mucosus</name>
    <dbReference type="NCBI Taxonomy" id="1184151"/>
    <lineage>
        <taxon>Bacteria</taxon>
        <taxon>Pseudomonadati</taxon>
        <taxon>Verrucomicrobiota</taxon>
        <taxon>Opitutia</taxon>
        <taxon>Opitutales</taxon>
        <taxon>Opitutaceae</taxon>
        <taxon>Termitidicoccus</taxon>
    </lineage>
</organism>
<reference evidence="5 6" key="1">
    <citation type="submission" date="2016-01" db="EMBL/GenBank/DDBJ databases">
        <title>High potential of lignocellulose degradation of a new Verrucomicrobia species.</title>
        <authorList>
            <person name="Wang Y."/>
            <person name="Shi Y."/>
            <person name="Qiu Z."/>
            <person name="Liu S."/>
            <person name="Yang H."/>
        </authorList>
    </citation>
    <scope>NUCLEOTIDE SEQUENCE [LARGE SCALE GENOMIC DNA]</scope>
    <source>
        <strain evidence="5 6">TSB47</strain>
    </source>
</reference>
<dbReference type="PANTHER" id="PTHR42693:SF53">
    <property type="entry name" value="ENDO-4-O-SULFATASE"/>
    <property type="match status" value="1"/>
</dbReference>
<dbReference type="GO" id="GO:0004065">
    <property type="term" value="F:arylsulfatase activity"/>
    <property type="evidence" value="ECO:0007669"/>
    <property type="project" value="TreeGrafter"/>
</dbReference>
<name>A0A178INZ7_9BACT</name>
<dbReference type="InterPro" id="IPR050738">
    <property type="entry name" value="Sulfatase"/>
</dbReference>
<dbReference type="PANTHER" id="PTHR42693">
    <property type="entry name" value="ARYLSULFATASE FAMILY MEMBER"/>
    <property type="match status" value="1"/>
</dbReference>
<proteinExistence type="inferred from homology"/>
<dbReference type="InterPro" id="IPR006311">
    <property type="entry name" value="TAT_signal"/>
</dbReference>
<evidence type="ECO:0000256" key="3">
    <source>
        <dbReference type="PIRSR" id="PIRSR600917-52"/>
    </source>
</evidence>
<comment type="PTM">
    <text evidence="3">The conversion to 3-oxoalanine (also known as C-formylglycine, FGly), of a serine or cysteine residue in prokaryotes and of a cysteine residue in eukaryotes, is critical for catalytic activity.</text>
</comment>
<dbReference type="PROSITE" id="PS51318">
    <property type="entry name" value="TAT"/>
    <property type="match status" value="1"/>
</dbReference>
<accession>A0A178INZ7</accession>